<evidence type="ECO:0000313" key="2">
    <source>
        <dbReference type="Proteomes" id="UP000828941"/>
    </source>
</evidence>
<keyword evidence="2" id="KW-1185">Reference proteome</keyword>
<reference evidence="1 2" key="1">
    <citation type="journal article" date="2022" name="DNA Res.">
        <title>Chromosomal-level genome assembly of the orchid tree Bauhinia variegata (Leguminosae; Cercidoideae) supports the allotetraploid origin hypothesis of Bauhinia.</title>
        <authorList>
            <person name="Zhong Y."/>
            <person name="Chen Y."/>
            <person name="Zheng D."/>
            <person name="Pang J."/>
            <person name="Liu Y."/>
            <person name="Luo S."/>
            <person name="Meng S."/>
            <person name="Qian L."/>
            <person name="Wei D."/>
            <person name="Dai S."/>
            <person name="Zhou R."/>
        </authorList>
    </citation>
    <scope>NUCLEOTIDE SEQUENCE [LARGE SCALE GENOMIC DNA]</scope>
    <source>
        <strain evidence="1">BV-YZ2020</strain>
    </source>
</reference>
<gene>
    <name evidence="1" type="ORF">L6164_020496</name>
</gene>
<dbReference type="Proteomes" id="UP000828941">
    <property type="component" value="Chromosome 8"/>
</dbReference>
<dbReference type="EMBL" id="CM039433">
    <property type="protein sequence ID" value="KAI4328112.1"/>
    <property type="molecule type" value="Genomic_DNA"/>
</dbReference>
<organism evidence="1 2">
    <name type="scientific">Bauhinia variegata</name>
    <name type="common">Purple orchid tree</name>
    <name type="synonym">Phanera variegata</name>
    <dbReference type="NCBI Taxonomy" id="167791"/>
    <lineage>
        <taxon>Eukaryota</taxon>
        <taxon>Viridiplantae</taxon>
        <taxon>Streptophyta</taxon>
        <taxon>Embryophyta</taxon>
        <taxon>Tracheophyta</taxon>
        <taxon>Spermatophyta</taxon>
        <taxon>Magnoliopsida</taxon>
        <taxon>eudicotyledons</taxon>
        <taxon>Gunneridae</taxon>
        <taxon>Pentapetalae</taxon>
        <taxon>rosids</taxon>
        <taxon>fabids</taxon>
        <taxon>Fabales</taxon>
        <taxon>Fabaceae</taxon>
        <taxon>Cercidoideae</taxon>
        <taxon>Cercideae</taxon>
        <taxon>Bauhiniinae</taxon>
        <taxon>Bauhinia</taxon>
    </lineage>
</organism>
<accession>A0ACB9MWV6</accession>
<protein>
    <submittedName>
        <fullName evidence="1">Uncharacterized protein</fullName>
    </submittedName>
</protein>
<proteinExistence type="predicted"/>
<name>A0ACB9MWV6_BAUVA</name>
<comment type="caution">
    <text evidence="1">The sequence shown here is derived from an EMBL/GenBank/DDBJ whole genome shotgun (WGS) entry which is preliminary data.</text>
</comment>
<sequence>MAAQPESEHPRKAIGWAARDSSGVLSPFKFSRRETGEKDVTFKVLYCGVCHTDLHMVENGWGSSIYPLVPGHEIVGVVTEVGSKVTKLETRSV</sequence>
<evidence type="ECO:0000313" key="1">
    <source>
        <dbReference type="EMBL" id="KAI4328112.1"/>
    </source>
</evidence>